<feature type="transmembrane region" description="Helical" evidence="5">
    <location>
        <begin position="20"/>
        <end position="38"/>
    </location>
</feature>
<dbReference type="PRINTS" id="PR01840">
    <property type="entry name" value="TATCFAMILY"/>
</dbReference>
<dbReference type="EMBL" id="BBMR01000002">
    <property type="protein sequence ID" value="GAL17822.1"/>
    <property type="molecule type" value="Genomic_DNA"/>
</dbReference>
<dbReference type="InterPro" id="IPR019820">
    <property type="entry name" value="Sec-indep_translocase_CS"/>
</dbReference>
<comment type="caution">
    <text evidence="5">Lacks conserved residue(s) required for the propagation of feature annotation.</text>
</comment>
<dbReference type="NCBIfam" id="TIGR00945">
    <property type="entry name" value="tatC"/>
    <property type="match status" value="1"/>
</dbReference>
<dbReference type="GO" id="GO:0009977">
    <property type="term" value="F:proton motive force dependent protein transmembrane transporter activity"/>
    <property type="evidence" value="ECO:0007669"/>
    <property type="project" value="TreeGrafter"/>
</dbReference>
<evidence type="ECO:0000256" key="2">
    <source>
        <dbReference type="ARBA" id="ARBA00022692"/>
    </source>
</evidence>
<dbReference type="GO" id="GO:0043953">
    <property type="term" value="P:protein transport by the Tat complex"/>
    <property type="evidence" value="ECO:0007669"/>
    <property type="project" value="UniProtKB-UniRule"/>
</dbReference>
<dbReference type="Pfam" id="PF00902">
    <property type="entry name" value="TatC"/>
    <property type="match status" value="1"/>
</dbReference>
<dbReference type="STRING" id="990268.JCM19235_6375"/>
<evidence type="ECO:0000256" key="3">
    <source>
        <dbReference type="ARBA" id="ARBA00022989"/>
    </source>
</evidence>
<comment type="subcellular location">
    <subcellularLocation>
        <location evidence="5">Cell membrane</location>
        <topology evidence="5">Multi-pass membrane protein</topology>
    </subcellularLocation>
    <subcellularLocation>
        <location evidence="1">Membrane</location>
        <topology evidence="1">Multi-pass membrane protein</topology>
    </subcellularLocation>
</comment>
<feature type="transmembrane region" description="Helical" evidence="5">
    <location>
        <begin position="74"/>
        <end position="95"/>
    </location>
</feature>
<dbReference type="GO" id="GO:0033281">
    <property type="term" value="C:TAT protein transport complex"/>
    <property type="evidence" value="ECO:0007669"/>
    <property type="project" value="UniProtKB-UniRule"/>
</dbReference>
<keyword evidence="7" id="KW-1185">Reference proteome</keyword>
<evidence type="ECO:0000313" key="7">
    <source>
        <dbReference type="Proteomes" id="UP000029228"/>
    </source>
</evidence>
<accession>A0A090SE74</accession>
<feature type="transmembrane region" description="Helical" evidence="5">
    <location>
        <begin position="157"/>
        <end position="183"/>
    </location>
</feature>
<evidence type="ECO:0000256" key="4">
    <source>
        <dbReference type="ARBA" id="ARBA00023136"/>
    </source>
</evidence>
<protein>
    <recommendedName>
        <fullName evidence="5">Sec-independent protein translocase protein TatC</fullName>
    </recommendedName>
</protein>
<dbReference type="InterPro" id="IPR002033">
    <property type="entry name" value="TatC"/>
</dbReference>
<dbReference type="OrthoDB" id="9777044at2"/>
<gene>
    <name evidence="5" type="primary">tatC</name>
    <name evidence="6" type="ORF">JCM19235_6375</name>
</gene>
<dbReference type="PROSITE" id="PS01218">
    <property type="entry name" value="TATC"/>
    <property type="match status" value="1"/>
</dbReference>
<dbReference type="PANTHER" id="PTHR30371">
    <property type="entry name" value="SEC-INDEPENDENT PROTEIN TRANSLOCASE PROTEIN TATC"/>
    <property type="match status" value="1"/>
</dbReference>
<keyword evidence="4 5" id="KW-0472">Membrane</keyword>
<keyword evidence="5" id="KW-0813">Transport</keyword>
<dbReference type="Proteomes" id="UP000029228">
    <property type="component" value="Unassembled WGS sequence"/>
</dbReference>
<sequence>MSANQSQTLIGHLLELRNRLLRSVAAILIAFIALVYFANDIYSFVAQPLLAVLPEGGAMIATDVAAPFFTPIKLTIVVAVFATVPYWLSQIWAFIAPGLYQNERRMLIPLIFGSAVLFYLGAGFAYYVVFPLAFAFFTSVAPESISIATDISSYLNFVLKLFFAFGLAFQIPIATLLLCWTGVSTPKSLASKRSHVIVGVFVVGMLLTPPDVISQTLLALPMWLLFEAGLVMARFYKPNDLNAHDTDSLIDNPLVSQEANH</sequence>
<comment type="subunit">
    <text evidence="5">The Tat system comprises two distinct complexes: a TatABC complex, containing multiple copies of TatA, TatB and TatC subunits, and a separate TatA complex, containing only TatA subunits. Substrates initially bind to the TatABC complex, which probably triggers association of the separate TatA complex to form the active translocon.</text>
</comment>
<dbReference type="PANTHER" id="PTHR30371:SF0">
    <property type="entry name" value="SEC-INDEPENDENT PROTEIN TRANSLOCASE PROTEIN TATC, CHLOROPLASTIC-RELATED"/>
    <property type="match status" value="1"/>
</dbReference>
<keyword evidence="2 5" id="KW-0812">Transmembrane</keyword>
<comment type="function">
    <text evidence="5">Part of the twin-arginine translocation (Tat) system that transports large folded proteins containing a characteristic twin-arginine motif in their signal peptide across membranes. Together with TatB, TatC is part of a receptor directly interacting with Tat signal peptides.</text>
</comment>
<dbReference type="HAMAP" id="MF_00902">
    <property type="entry name" value="TatC"/>
    <property type="match status" value="1"/>
</dbReference>
<dbReference type="AlphaFoldDB" id="A0A090SE74"/>
<comment type="similarity">
    <text evidence="5">Belongs to the TatC family.</text>
</comment>
<feature type="transmembrane region" description="Helical" evidence="5">
    <location>
        <begin position="195"/>
        <end position="212"/>
    </location>
</feature>
<dbReference type="GO" id="GO:0065002">
    <property type="term" value="P:intracellular protein transmembrane transport"/>
    <property type="evidence" value="ECO:0007669"/>
    <property type="project" value="TreeGrafter"/>
</dbReference>
<evidence type="ECO:0000313" key="6">
    <source>
        <dbReference type="EMBL" id="GAL17822.1"/>
    </source>
</evidence>
<evidence type="ECO:0000256" key="5">
    <source>
        <dbReference type="HAMAP-Rule" id="MF_00902"/>
    </source>
</evidence>
<keyword evidence="5" id="KW-0653">Protein transport</keyword>
<keyword evidence="5" id="KW-1003">Cell membrane</keyword>
<evidence type="ECO:0000256" key="1">
    <source>
        <dbReference type="ARBA" id="ARBA00004141"/>
    </source>
</evidence>
<reference evidence="6 7" key="1">
    <citation type="submission" date="2014-09" db="EMBL/GenBank/DDBJ databases">
        <title>Vibrio maritimus JCM 19235. (C45) whole genome shotgun sequence.</title>
        <authorList>
            <person name="Sawabe T."/>
            <person name="Meirelles P."/>
            <person name="Nakanishi M."/>
            <person name="Sayaka M."/>
            <person name="Hattori M."/>
            <person name="Ohkuma M."/>
        </authorList>
    </citation>
    <scope>NUCLEOTIDE SEQUENCE [LARGE SCALE GENOMIC DNA]</scope>
    <source>
        <strain evidence="7">JCM19235</strain>
    </source>
</reference>
<name>A0A090SE74_9VIBR</name>
<comment type="caution">
    <text evidence="6">The sequence shown here is derived from an EMBL/GenBank/DDBJ whole genome shotgun (WGS) entry which is preliminary data.</text>
</comment>
<organism evidence="6 7">
    <name type="scientific">Vibrio maritimus</name>
    <dbReference type="NCBI Taxonomy" id="990268"/>
    <lineage>
        <taxon>Bacteria</taxon>
        <taxon>Pseudomonadati</taxon>
        <taxon>Pseudomonadota</taxon>
        <taxon>Gammaproteobacteria</taxon>
        <taxon>Vibrionales</taxon>
        <taxon>Vibrionaceae</taxon>
        <taxon>Vibrio</taxon>
    </lineage>
</organism>
<keyword evidence="5" id="KW-0811">Translocation</keyword>
<keyword evidence="3 5" id="KW-1133">Transmembrane helix</keyword>
<proteinExistence type="inferred from homology"/>
<feature type="transmembrane region" description="Helical" evidence="5">
    <location>
        <begin position="107"/>
        <end position="137"/>
    </location>
</feature>